<dbReference type="EMBL" id="CP094970">
    <property type="protein sequence ID" value="UYM04416.1"/>
    <property type="molecule type" value="Genomic_DNA"/>
</dbReference>
<protein>
    <submittedName>
        <fullName evidence="5">YifB family Mg chelatase-like AAA ATPase</fullName>
    </submittedName>
</protein>
<dbReference type="PANTHER" id="PTHR32039:SF7">
    <property type="entry name" value="COMPETENCE PROTEIN COMM"/>
    <property type="match status" value="1"/>
</dbReference>
<dbReference type="KEGG" id="sgrg:L0C25_18025"/>
<dbReference type="GO" id="GO:0003677">
    <property type="term" value="F:DNA binding"/>
    <property type="evidence" value="ECO:0007669"/>
    <property type="project" value="InterPro"/>
</dbReference>
<dbReference type="GO" id="GO:0005524">
    <property type="term" value="F:ATP binding"/>
    <property type="evidence" value="ECO:0007669"/>
    <property type="project" value="UniProtKB-KW"/>
</dbReference>
<dbReference type="InterPro" id="IPR027417">
    <property type="entry name" value="P-loop_NTPase"/>
</dbReference>
<dbReference type="Proteomes" id="UP001164390">
    <property type="component" value="Chromosome"/>
</dbReference>
<gene>
    <name evidence="5" type="ORF">L0C25_18025</name>
</gene>
<evidence type="ECO:0000313" key="5">
    <source>
        <dbReference type="EMBL" id="UYM04416.1"/>
    </source>
</evidence>
<feature type="domain" description="MCM C-terminal AAA(+) ATPase" evidence="4">
    <location>
        <begin position="294"/>
        <end position="415"/>
    </location>
</feature>
<keyword evidence="6" id="KW-1185">Reference proteome</keyword>
<dbReference type="PANTHER" id="PTHR32039">
    <property type="entry name" value="MAGNESIUM-CHELATASE SUBUNIT CHLI"/>
    <property type="match status" value="1"/>
</dbReference>
<evidence type="ECO:0000256" key="2">
    <source>
        <dbReference type="ARBA" id="ARBA00022741"/>
    </source>
</evidence>
<dbReference type="Pfam" id="PF13335">
    <property type="entry name" value="Mg_chelatase_C"/>
    <property type="match status" value="1"/>
</dbReference>
<comment type="similarity">
    <text evidence="1">Belongs to the Mg-chelatase subunits D/I family. ComM subfamily.</text>
</comment>
<dbReference type="InterPro" id="IPR045006">
    <property type="entry name" value="CHLI-like"/>
</dbReference>
<sequence>MARTRSVALEGTRGHLVEVEVDISPGLPTVTVVGLPDASLGEARARCRAAVTNSRRTWPDRKVTIGLSPASLPKFGSHYDLGIAIAVLAAASEVPRAMLHDTMFLGELALDGMLRGVPGVLPSALAAVDAGCRRIVVPEVNAPEAELVGEIEVFAARSLRHVVAVLRDEPVPDDPPVPPMVDSLSASWCEQDRLTLLDMRDVVGQDAGRISVTVAAAGGHHVFLHGPPGVGKTMLAERMPGLLPDLDRREAMEVMAVHSVAGILPVDSPLVRRPPFLDPHHTASKPAVIGGGGRVVRPGAMSLAHRGVLFLDEAPEFNRDVMEALRQPLESGRVMIARAARTAEYPARFQLVLAANPCPCGRDGTSSSDLCTCSSTVKRRYRDKLSAPVLDRIDVHRTVESMSVRQLHESVDDKVDSAALASRVELARQRQGERYSGTPWRTNAEVPGAELRGRWPMHGEADALVDKALARSRVSPRAADRVVRLAWTVADLRGVSRPGSAEARAALQLRLDEPIDGPLLEVIA</sequence>
<dbReference type="NCBIfam" id="TIGR00368">
    <property type="entry name" value="YifB family Mg chelatase-like AAA ATPase"/>
    <property type="match status" value="1"/>
</dbReference>
<evidence type="ECO:0000256" key="1">
    <source>
        <dbReference type="ARBA" id="ARBA00006354"/>
    </source>
</evidence>
<keyword evidence="2" id="KW-0547">Nucleotide-binding</keyword>
<dbReference type="InterPro" id="IPR020568">
    <property type="entry name" value="Ribosomal_Su5_D2-typ_SF"/>
</dbReference>
<evidence type="ECO:0000256" key="3">
    <source>
        <dbReference type="ARBA" id="ARBA00022840"/>
    </source>
</evidence>
<dbReference type="InterPro" id="IPR003593">
    <property type="entry name" value="AAA+_ATPase"/>
</dbReference>
<dbReference type="InterPro" id="IPR025158">
    <property type="entry name" value="Mg_chelat-rel_C"/>
</dbReference>
<dbReference type="Gene3D" id="3.40.50.300">
    <property type="entry name" value="P-loop containing nucleotide triphosphate hydrolases"/>
    <property type="match status" value="1"/>
</dbReference>
<reference evidence="5" key="1">
    <citation type="submission" date="2022-01" db="EMBL/GenBank/DDBJ databases">
        <title>Nocardioidaceae gen. sp. A5X3R13.</title>
        <authorList>
            <person name="Lopez Marin M.A."/>
            <person name="Uhlik O."/>
        </authorList>
    </citation>
    <scope>NUCLEOTIDE SEQUENCE</scope>
    <source>
        <strain evidence="5">A5X3R13</strain>
    </source>
</reference>
<dbReference type="InterPro" id="IPR001208">
    <property type="entry name" value="MCM_dom"/>
</dbReference>
<proteinExistence type="inferred from homology"/>
<evidence type="ECO:0000259" key="4">
    <source>
        <dbReference type="PROSITE" id="PS50051"/>
    </source>
</evidence>
<dbReference type="AlphaFoldDB" id="A0AA46TG12"/>
<dbReference type="Gene3D" id="3.30.230.10">
    <property type="match status" value="1"/>
</dbReference>
<dbReference type="InterPro" id="IPR000523">
    <property type="entry name" value="Mg_chelatse_chII-like_cat_dom"/>
</dbReference>
<dbReference type="InterPro" id="IPR014721">
    <property type="entry name" value="Ribsml_uS5_D2-typ_fold_subgr"/>
</dbReference>
<dbReference type="RefSeq" id="WP_271633121.1">
    <property type="nucleotide sequence ID" value="NZ_CP094970.1"/>
</dbReference>
<dbReference type="PRINTS" id="PR01657">
    <property type="entry name" value="MCMFAMILY"/>
</dbReference>
<dbReference type="InterPro" id="IPR004482">
    <property type="entry name" value="Mg_chelat-rel"/>
</dbReference>
<keyword evidence="3" id="KW-0067">ATP-binding</keyword>
<dbReference type="SUPFAM" id="SSF52540">
    <property type="entry name" value="P-loop containing nucleoside triphosphate hydrolases"/>
    <property type="match status" value="1"/>
</dbReference>
<name>A0AA46TG12_9ACTN</name>
<dbReference type="PROSITE" id="PS50051">
    <property type="entry name" value="MCM_2"/>
    <property type="match status" value="1"/>
</dbReference>
<dbReference type="SMART" id="SM00382">
    <property type="entry name" value="AAA"/>
    <property type="match status" value="1"/>
</dbReference>
<dbReference type="Pfam" id="PF13541">
    <property type="entry name" value="ChlI"/>
    <property type="match status" value="1"/>
</dbReference>
<accession>A0AA46TG12</accession>
<evidence type="ECO:0000313" key="6">
    <source>
        <dbReference type="Proteomes" id="UP001164390"/>
    </source>
</evidence>
<dbReference type="Pfam" id="PF01078">
    <property type="entry name" value="Mg_chelatase"/>
    <property type="match status" value="1"/>
</dbReference>
<dbReference type="SUPFAM" id="SSF54211">
    <property type="entry name" value="Ribosomal protein S5 domain 2-like"/>
    <property type="match status" value="1"/>
</dbReference>
<organism evidence="5 6">
    <name type="scientific">Solicola gregarius</name>
    <dbReference type="NCBI Taxonomy" id="2908642"/>
    <lineage>
        <taxon>Bacteria</taxon>
        <taxon>Bacillati</taxon>
        <taxon>Actinomycetota</taxon>
        <taxon>Actinomycetes</taxon>
        <taxon>Propionibacteriales</taxon>
        <taxon>Nocardioidaceae</taxon>
        <taxon>Solicola</taxon>
    </lineage>
</organism>
<dbReference type="CDD" id="cd00009">
    <property type="entry name" value="AAA"/>
    <property type="match status" value="1"/>
</dbReference>